<dbReference type="Proteomes" id="UP001172102">
    <property type="component" value="Unassembled WGS sequence"/>
</dbReference>
<feature type="non-terminal residue" evidence="1">
    <location>
        <position position="1"/>
    </location>
</feature>
<gene>
    <name evidence="1" type="ORF">B0H67DRAFT_498664</name>
</gene>
<keyword evidence="2" id="KW-1185">Reference proteome</keyword>
<evidence type="ECO:0000313" key="2">
    <source>
        <dbReference type="Proteomes" id="UP001172102"/>
    </source>
</evidence>
<reference evidence="1" key="1">
    <citation type="submission" date="2023-06" db="EMBL/GenBank/DDBJ databases">
        <title>Genome-scale phylogeny and comparative genomics of the fungal order Sordariales.</title>
        <authorList>
            <consortium name="Lawrence Berkeley National Laboratory"/>
            <person name="Hensen N."/>
            <person name="Bonometti L."/>
            <person name="Westerberg I."/>
            <person name="Brannstrom I.O."/>
            <person name="Guillou S."/>
            <person name="Cros-Aarteil S."/>
            <person name="Calhoun S."/>
            <person name="Haridas S."/>
            <person name="Kuo A."/>
            <person name="Mondo S."/>
            <person name="Pangilinan J."/>
            <person name="Riley R."/>
            <person name="Labutti K."/>
            <person name="Andreopoulos B."/>
            <person name="Lipzen A."/>
            <person name="Chen C."/>
            <person name="Yanf M."/>
            <person name="Daum C."/>
            <person name="Ng V."/>
            <person name="Clum A."/>
            <person name="Steindorff A."/>
            <person name="Ohm R."/>
            <person name="Martin F."/>
            <person name="Silar P."/>
            <person name="Natvig D."/>
            <person name="Lalanne C."/>
            <person name="Gautier V."/>
            <person name="Ament-Velasquez S.L."/>
            <person name="Kruys A."/>
            <person name="Hutchinson M.I."/>
            <person name="Powell A.J."/>
            <person name="Barry K."/>
            <person name="Miller A.N."/>
            <person name="Grigoriev I.V."/>
            <person name="Debuchy R."/>
            <person name="Gladieux P."/>
            <person name="Thoren M.H."/>
            <person name="Johannesson H."/>
        </authorList>
    </citation>
    <scope>NUCLEOTIDE SEQUENCE</scope>
    <source>
        <strain evidence="1">SMH4607-1</strain>
    </source>
</reference>
<dbReference type="AlphaFoldDB" id="A0AA39ZVJ1"/>
<dbReference type="EMBL" id="JAUKUA010000007">
    <property type="protein sequence ID" value="KAK0704337.1"/>
    <property type="molecule type" value="Genomic_DNA"/>
</dbReference>
<protein>
    <submittedName>
        <fullName evidence="1">Uncharacterized protein</fullName>
    </submittedName>
</protein>
<name>A0AA39ZVJ1_9PEZI</name>
<sequence length="165" mass="19159">YFTPNLKVVEYYVGYAKRRTECESVIMIVLRIPNAAIQSLTKPEIQHLHWLSDVWKQMIWNCRRNNKLPKRLRVYKERATLIISSISGKPNSGYVGLDTWEDITEDYLLKMKDGQRGNDGTIATQYAIQGRERDTEWLKENGGKDIKVLPYPQAALESLIAENRD</sequence>
<comment type="caution">
    <text evidence="1">The sequence shown here is derived from an EMBL/GenBank/DDBJ whole genome shotgun (WGS) entry which is preliminary data.</text>
</comment>
<evidence type="ECO:0000313" key="1">
    <source>
        <dbReference type="EMBL" id="KAK0704337.1"/>
    </source>
</evidence>
<proteinExistence type="predicted"/>
<organism evidence="1 2">
    <name type="scientific">Lasiosphaeris hirsuta</name>
    <dbReference type="NCBI Taxonomy" id="260670"/>
    <lineage>
        <taxon>Eukaryota</taxon>
        <taxon>Fungi</taxon>
        <taxon>Dikarya</taxon>
        <taxon>Ascomycota</taxon>
        <taxon>Pezizomycotina</taxon>
        <taxon>Sordariomycetes</taxon>
        <taxon>Sordariomycetidae</taxon>
        <taxon>Sordariales</taxon>
        <taxon>Lasiosphaeriaceae</taxon>
        <taxon>Lasiosphaeris</taxon>
    </lineage>
</organism>
<accession>A0AA39ZVJ1</accession>